<dbReference type="InterPro" id="IPR004547">
    <property type="entry name" value="Glucosamine6P_isomerase"/>
</dbReference>
<dbReference type="CDD" id="cd01399">
    <property type="entry name" value="GlcN6P_deaminase"/>
    <property type="match status" value="1"/>
</dbReference>
<dbReference type="GO" id="GO:0006043">
    <property type="term" value="P:glucosamine catabolic process"/>
    <property type="evidence" value="ECO:0007669"/>
    <property type="project" value="TreeGrafter"/>
</dbReference>
<feature type="active site" description="Proton acceptor; for enolization step" evidence="4">
    <location>
        <position position="67"/>
    </location>
</feature>
<dbReference type="PANTHER" id="PTHR11280">
    <property type="entry name" value="GLUCOSAMINE-6-PHOSPHATE ISOMERASE"/>
    <property type="match status" value="1"/>
</dbReference>
<comment type="caution">
    <text evidence="4">Lacks conserved residue(s) required for the propagation of feature annotation.</text>
</comment>
<evidence type="ECO:0000256" key="2">
    <source>
        <dbReference type="ARBA" id="ARBA00022801"/>
    </source>
</evidence>
<dbReference type="GO" id="GO:0005975">
    <property type="term" value="P:carbohydrate metabolic process"/>
    <property type="evidence" value="ECO:0007669"/>
    <property type="project" value="InterPro"/>
</dbReference>
<dbReference type="Pfam" id="PF01182">
    <property type="entry name" value="Glucosamine_iso"/>
    <property type="match status" value="1"/>
</dbReference>
<protein>
    <recommendedName>
        <fullName evidence="4">Glucosamine-6-phosphate deaminase</fullName>
        <ecNumber evidence="4">3.5.99.6</ecNumber>
    </recommendedName>
    <alternativeName>
        <fullName evidence="4">GlcN6P deaminase</fullName>
        <shortName evidence="4">GNPDA</shortName>
    </alternativeName>
    <alternativeName>
        <fullName evidence="4">Glucosamine-6-phosphate isomerase</fullName>
    </alternativeName>
</protein>
<dbReference type="PROSITE" id="PS01161">
    <property type="entry name" value="GLC_GALNAC_ISOMERASE"/>
    <property type="match status" value="1"/>
</dbReference>
<name>A0A9D1EL34_9FIRM</name>
<feature type="active site" description="For ring-opening step" evidence="4">
    <location>
        <position position="136"/>
    </location>
</feature>
<dbReference type="GO" id="GO:0042802">
    <property type="term" value="F:identical protein binding"/>
    <property type="evidence" value="ECO:0007669"/>
    <property type="project" value="TreeGrafter"/>
</dbReference>
<comment type="function">
    <text evidence="4">Catalyzes the reversible isomerization-deamination of glucosamine 6-phosphate (GlcN6P) to form fructose 6-phosphate (Fru6P) and ammonium ion.</text>
</comment>
<feature type="active site" description="For ring-opening step" evidence="4">
    <location>
        <position position="143"/>
    </location>
</feature>
<dbReference type="PANTHER" id="PTHR11280:SF5">
    <property type="entry name" value="GLUCOSAMINE-6-PHOSPHATE ISOMERASE"/>
    <property type="match status" value="1"/>
</dbReference>
<keyword evidence="3 4" id="KW-0119">Carbohydrate metabolism</keyword>
<dbReference type="Proteomes" id="UP000886841">
    <property type="component" value="Unassembled WGS sequence"/>
</dbReference>
<dbReference type="GO" id="GO:0004342">
    <property type="term" value="F:glucosamine-6-phosphate deaminase activity"/>
    <property type="evidence" value="ECO:0007669"/>
    <property type="project" value="UniProtKB-UniRule"/>
</dbReference>
<dbReference type="FunFam" id="3.40.50.1360:FF:000003">
    <property type="entry name" value="Glucosamine-6-phosphate deaminase"/>
    <property type="match status" value="1"/>
</dbReference>
<evidence type="ECO:0000256" key="1">
    <source>
        <dbReference type="ARBA" id="ARBA00000644"/>
    </source>
</evidence>
<dbReference type="InterPro" id="IPR006148">
    <property type="entry name" value="Glc/Gal-6P_isomerase"/>
</dbReference>
<feature type="active site" description="Proton acceptor; for ring-opening step" evidence="4">
    <location>
        <position position="138"/>
    </location>
</feature>
<comment type="catalytic activity">
    <reaction evidence="1 4">
        <text>alpha-D-glucosamine 6-phosphate + H2O = beta-D-fructose 6-phosphate + NH4(+)</text>
        <dbReference type="Rhea" id="RHEA:12172"/>
        <dbReference type="ChEBI" id="CHEBI:15377"/>
        <dbReference type="ChEBI" id="CHEBI:28938"/>
        <dbReference type="ChEBI" id="CHEBI:57634"/>
        <dbReference type="ChEBI" id="CHEBI:75989"/>
        <dbReference type="EC" id="3.5.99.6"/>
    </reaction>
</comment>
<sequence>MRIIEAKNYEDMSKKAAEIIAAQILLKPDAVLGLATGSTPVGTYQNLIKKYEAGELDFSQVSSVNLDEYKGLSGDHDQSYRYFMNENLFNHVNIDKSRTSVPNGLEEDAAKACADYDAVIAAAGGVDLQLLGIGGNGHIGFNEPAEEFKVGTHCVKLTESTIEANARFFASIDDVPKYAYTMGIGNIMAAKTVLLVASGKNKAQAVYDSFFGPVTPHVQASILQLHKDAIVIADEDALSLAREKGVY</sequence>
<dbReference type="EC" id="3.5.99.6" evidence="4"/>
<accession>A0A9D1EL34</accession>
<dbReference type="Gene3D" id="3.40.50.1360">
    <property type="match status" value="1"/>
</dbReference>
<dbReference type="NCBIfam" id="TIGR00502">
    <property type="entry name" value="nagB"/>
    <property type="match status" value="1"/>
</dbReference>
<dbReference type="HAMAP" id="MF_01241">
    <property type="entry name" value="GlcN6P_deamin"/>
    <property type="match status" value="1"/>
</dbReference>
<comment type="similarity">
    <text evidence="4">Belongs to the glucosamine/galactosamine-6-phosphate isomerase family. NagB subfamily.</text>
</comment>
<feature type="domain" description="Glucosamine/galactosamine-6-phosphate isomerase" evidence="5">
    <location>
        <begin position="10"/>
        <end position="210"/>
    </location>
</feature>
<dbReference type="InterPro" id="IPR018321">
    <property type="entry name" value="Glucosamine6P_isomerase_CS"/>
</dbReference>
<proteinExistence type="inferred from homology"/>
<dbReference type="GO" id="GO:0006046">
    <property type="term" value="P:N-acetylglucosamine catabolic process"/>
    <property type="evidence" value="ECO:0007669"/>
    <property type="project" value="UniProtKB-UniRule"/>
</dbReference>
<reference evidence="6" key="2">
    <citation type="journal article" date="2021" name="PeerJ">
        <title>Extensive microbial diversity within the chicken gut microbiome revealed by metagenomics and culture.</title>
        <authorList>
            <person name="Gilroy R."/>
            <person name="Ravi A."/>
            <person name="Getino M."/>
            <person name="Pursley I."/>
            <person name="Horton D.L."/>
            <person name="Alikhan N.F."/>
            <person name="Baker D."/>
            <person name="Gharbi K."/>
            <person name="Hall N."/>
            <person name="Watson M."/>
            <person name="Adriaenssens E.M."/>
            <person name="Foster-Nyarko E."/>
            <person name="Jarju S."/>
            <person name="Secka A."/>
            <person name="Antonio M."/>
            <person name="Oren A."/>
            <person name="Chaudhuri R.R."/>
            <person name="La Ragione R."/>
            <person name="Hildebrand F."/>
            <person name="Pallen M.J."/>
        </authorList>
    </citation>
    <scope>NUCLEOTIDE SEQUENCE</scope>
    <source>
        <strain evidence="6">ChiSxjej1B13-7041</strain>
    </source>
</reference>
<evidence type="ECO:0000256" key="4">
    <source>
        <dbReference type="HAMAP-Rule" id="MF_01241"/>
    </source>
</evidence>
<dbReference type="SUPFAM" id="SSF100950">
    <property type="entry name" value="NagB/RpiA/CoA transferase-like"/>
    <property type="match status" value="1"/>
</dbReference>
<comment type="pathway">
    <text evidence="4">Amino-sugar metabolism; N-acetylneuraminate degradation; D-fructose 6-phosphate from N-acetylneuraminate: step 5/5.</text>
</comment>
<dbReference type="InterPro" id="IPR037171">
    <property type="entry name" value="NagB/RpiA_transferase-like"/>
</dbReference>
<dbReference type="AlphaFoldDB" id="A0A9D1EL34"/>
<evidence type="ECO:0000313" key="6">
    <source>
        <dbReference type="EMBL" id="HIR93915.1"/>
    </source>
</evidence>
<keyword evidence="2 4" id="KW-0378">Hydrolase</keyword>
<gene>
    <name evidence="4 6" type="primary">nagB</name>
    <name evidence="6" type="ORF">IAB98_10915</name>
</gene>
<organism evidence="6 7">
    <name type="scientific">Candidatus Egerieimonas intestinavium</name>
    <dbReference type="NCBI Taxonomy" id="2840777"/>
    <lineage>
        <taxon>Bacteria</taxon>
        <taxon>Bacillati</taxon>
        <taxon>Bacillota</taxon>
        <taxon>Clostridia</taxon>
        <taxon>Lachnospirales</taxon>
        <taxon>Lachnospiraceae</taxon>
        <taxon>Lachnospiraceae incertae sedis</taxon>
        <taxon>Candidatus Egerieimonas</taxon>
    </lineage>
</organism>
<dbReference type="GO" id="GO:0005737">
    <property type="term" value="C:cytoplasm"/>
    <property type="evidence" value="ECO:0007669"/>
    <property type="project" value="TreeGrafter"/>
</dbReference>
<reference evidence="6" key="1">
    <citation type="submission" date="2020-10" db="EMBL/GenBank/DDBJ databases">
        <authorList>
            <person name="Gilroy R."/>
        </authorList>
    </citation>
    <scope>NUCLEOTIDE SEQUENCE</scope>
    <source>
        <strain evidence="6">ChiSxjej1B13-7041</strain>
    </source>
</reference>
<evidence type="ECO:0000313" key="7">
    <source>
        <dbReference type="Proteomes" id="UP000886841"/>
    </source>
</evidence>
<evidence type="ECO:0000259" key="5">
    <source>
        <dbReference type="Pfam" id="PF01182"/>
    </source>
</evidence>
<comment type="caution">
    <text evidence="6">The sequence shown here is derived from an EMBL/GenBank/DDBJ whole genome shotgun (WGS) entry which is preliminary data.</text>
</comment>
<dbReference type="EMBL" id="DVHU01000099">
    <property type="protein sequence ID" value="HIR93915.1"/>
    <property type="molecule type" value="Genomic_DNA"/>
</dbReference>
<evidence type="ECO:0000256" key="3">
    <source>
        <dbReference type="ARBA" id="ARBA00023277"/>
    </source>
</evidence>
<dbReference type="GO" id="GO:0019262">
    <property type="term" value="P:N-acetylneuraminate catabolic process"/>
    <property type="evidence" value="ECO:0007669"/>
    <property type="project" value="UniProtKB-UniRule"/>
</dbReference>